<dbReference type="EMBL" id="JAWDKA010000003">
    <property type="protein sequence ID" value="MDV0441575.1"/>
    <property type="molecule type" value="Genomic_DNA"/>
</dbReference>
<sequence length="289" mass="33447">MSEDDSRDKLQMDKYVVAYLDLLGSTSKIISEKSDNYLNDIRKIYENTYTLFKKEFPESLANHSPSGDFAPSDYFMSEGVQIKIFSDNILFALRISDRKYDAIKATMQLIVFISMYQSYLLLEGKWLLRGGLTAGRLHIDETFVWGPALVRAHILEEMAVVPRVLVDEFLIKIFPYLNPETSTGKIQILRKMDEIPQCFIDYECMFAKQNIKSGNKRGWLLRFKEELPGLRDEFLTKYDILDDIGCAIRCHNTIPDEADIPSGLRKIQWAINYHNLVCDELNELDLKIS</sequence>
<proteinExistence type="predicted"/>
<dbReference type="Proteomes" id="UP001273136">
    <property type="component" value="Unassembled WGS sequence"/>
</dbReference>
<protein>
    <submittedName>
        <fullName evidence="1">Uncharacterized protein</fullName>
    </submittedName>
</protein>
<reference evidence="1" key="1">
    <citation type="submission" date="2023-06" db="EMBL/GenBank/DDBJ databases">
        <title>Genome sequence of Methancorpusculaceae sp. Ag1.</title>
        <authorList>
            <person name="Protasov E."/>
            <person name="Platt K."/>
            <person name="Poehlein A."/>
            <person name="Daniel R."/>
            <person name="Brune A."/>
        </authorList>
    </citation>
    <scope>NUCLEOTIDE SEQUENCE</scope>
    <source>
        <strain evidence="1">Ag1</strain>
    </source>
</reference>
<keyword evidence="2" id="KW-1185">Reference proteome</keyword>
<evidence type="ECO:0000313" key="2">
    <source>
        <dbReference type="Proteomes" id="UP001273136"/>
    </source>
</evidence>
<comment type="caution">
    <text evidence="1">The sequence shown here is derived from an EMBL/GenBank/DDBJ whole genome shotgun (WGS) entry which is preliminary data.</text>
</comment>
<accession>A0AAE4SBI5</accession>
<evidence type="ECO:0000313" key="1">
    <source>
        <dbReference type="EMBL" id="MDV0441575.1"/>
    </source>
</evidence>
<dbReference type="AlphaFoldDB" id="A0AAE4SBI5"/>
<dbReference type="RefSeq" id="WP_338093973.1">
    <property type="nucleotide sequence ID" value="NZ_JAWDKA010000003.1"/>
</dbReference>
<gene>
    <name evidence="1" type="ORF">McpAg1_07750</name>
</gene>
<name>A0AAE4SBI5_9EURY</name>
<organism evidence="1 2">
    <name type="scientific">Methanorbis furvi</name>
    <dbReference type="NCBI Taxonomy" id="3028299"/>
    <lineage>
        <taxon>Archaea</taxon>
        <taxon>Methanobacteriati</taxon>
        <taxon>Methanobacteriota</taxon>
        <taxon>Stenosarchaea group</taxon>
        <taxon>Methanomicrobia</taxon>
        <taxon>Methanomicrobiales</taxon>
        <taxon>Methanocorpusculaceae</taxon>
        <taxon>Methanorbis</taxon>
    </lineage>
</organism>